<accession>A0A8X6MT52</accession>
<name>A0A8X6MT52_NEPPI</name>
<evidence type="ECO:0000313" key="2">
    <source>
        <dbReference type="EMBL" id="GFS76799.1"/>
    </source>
</evidence>
<evidence type="ECO:0000313" key="4">
    <source>
        <dbReference type="EMBL" id="GFT15465.1"/>
    </source>
</evidence>
<dbReference type="EMBL" id="BMAW01009759">
    <property type="protein sequence ID" value="GFT15465.1"/>
    <property type="molecule type" value="Genomic_DNA"/>
</dbReference>
<keyword evidence="6" id="KW-1185">Reference proteome</keyword>
<evidence type="ECO:0000313" key="5">
    <source>
        <dbReference type="EMBL" id="GFT74203.1"/>
    </source>
</evidence>
<evidence type="ECO:0000256" key="1">
    <source>
        <dbReference type="SAM" id="MobiDB-lite"/>
    </source>
</evidence>
<comment type="caution">
    <text evidence="2">The sequence shown here is derived from an EMBL/GenBank/DDBJ whole genome shotgun (WGS) entry which is preliminary data.</text>
</comment>
<reference evidence="2" key="1">
    <citation type="submission" date="2020-08" db="EMBL/GenBank/DDBJ databases">
        <title>Multicomponent nature underlies the extraordinary mechanical properties of spider dragline silk.</title>
        <authorList>
            <person name="Kono N."/>
            <person name="Nakamura H."/>
            <person name="Mori M."/>
            <person name="Yoshida Y."/>
            <person name="Ohtoshi R."/>
            <person name="Malay A.D."/>
            <person name="Moran D.A.P."/>
            <person name="Tomita M."/>
            <person name="Numata K."/>
            <person name="Arakawa K."/>
        </authorList>
    </citation>
    <scope>NUCLEOTIDE SEQUENCE</scope>
</reference>
<evidence type="ECO:0000313" key="6">
    <source>
        <dbReference type="Proteomes" id="UP000887013"/>
    </source>
</evidence>
<dbReference type="AlphaFoldDB" id="A0A8X6MT52"/>
<proteinExistence type="predicted"/>
<dbReference type="EMBL" id="BMAW01021686">
    <property type="protein sequence ID" value="GFT74203.1"/>
    <property type="molecule type" value="Genomic_DNA"/>
</dbReference>
<dbReference type="EMBL" id="BMAW01096866">
    <property type="protein sequence ID" value="GFS76799.1"/>
    <property type="molecule type" value="Genomic_DNA"/>
</dbReference>
<dbReference type="Proteomes" id="UP000887013">
    <property type="component" value="Unassembled WGS sequence"/>
</dbReference>
<protein>
    <submittedName>
        <fullName evidence="2">Uncharacterized protein</fullName>
    </submittedName>
</protein>
<gene>
    <name evidence="4" type="ORF">NPIL_232251</name>
    <name evidence="2" type="ORF">NPIL_277431</name>
    <name evidence="5" type="ORF">NPIL_488651</name>
    <name evidence="3" type="ORF">NPIL_601991</name>
</gene>
<feature type="region of interest" description="Disordered" evidence="1">
    <location>
        <begin position="70"/>
        <end position="95"/>
    </location>
</feature>
<organism evidence="2 6">
    <name type="scientific">Nephila pilipes</name>
    <name type="common">Giant wood spider</name>
    <name type="synonym">Nephila maculata</name>
    <dbReference type="NCBI Taxonomy" id="299642"/>
    <lineage>
        <taxon>Eukaryota</taxon>
        <taxon>Metazoa</taxon>
        <taxon>Ecdysozoa</taxon>
        <taxon>Arthropoda</taxon>
        <taxon>Chelicerata</taxon>
        <taxon>Arachnida</taxon>
        <taxon>Araneae</taxon>
        <taxon>Araneomorphae</taxon>
        <taxon>Entelegynae</taxon>
        <taxon>Araneoidea</taxon>
        <taxon>Nephilidae</taxon>
        <taxon>Nephila</taxon>
    </lineage>
</organism>
<dbReference type="EMBL" id="BMAW01103642">
    <property type="protein sequence ID" value="GFT10105.1"/>
    <property type="molecule type" value="Genomic_DNA"/>
</dbReference>
<evidence type="ECO:0000313" key="3">
    <source>
        <dbReference type="EMBL" id="GFT10105.1"/>
    </source>
</evidence>
<sequence length="95" mass="10983">MIVTFVTFLECNRKNQKLISYPDNIPLTIHPLHRPSMLVPFLSLQIWIIHQVHGFNTEYKPSVCDSPQPISSDELKNLTRDTGLSEETSKLLYSR</sequence>